<reference evidence="3" key="1">
    <citation type="submission" date="2022-05" db="EMBL/GenBank/DDBJ databases">
        <title>Novel bacterial taxa in a minimal lignocellulolytic consortium and its capacity to transform plastics disclosed by genome-resolved metagenomics.</title>
        <authorList>
            <person name="Rodriguez C.A.D."/>
            <person name="Diaz-Garcia L."/>
            <person name="Herrera K."/>
            <person name="Tarazona N.A."/>
            <person name="Sproer C."/>
            <person name="Overmann J."/>
            <person name="Jimenez D.J."/>
        </authorList>
    </citation>
    <scope>NUCLEOTIDE SEQUENCE</scope>
    <source>
        <strain evidence="3">MAG5</strain>
    </source>
</reference>
<dbReference type="InterPro" id="IPR027417">
    <property type="entry name" value="P-loop_NTPase"/>
</dbReference>
<dbReference type="PANTHER" id="PTHR32039">
    <property type="entry name" value="MAGNESIUM-CHELATASE SUBUNIT CHLI"/>
    <property type="match status" value="1"/>
</dbReference>
<dbReference type="PRINTS" id="PR00830">
    <property type="entry name" value="ENDOLAPTASE"/>
</dbReference>
<dbReference type="Proteomes" id="UP001056756">
    <property type="component" value="Chromosome"/>
</dbReference>
<evidence type="ECO:0000259" key="2">
    <source>
        <dbReference type="SMART" id="SM00382"/>
    </source>
</evidence>
<proteinExistence type="inferred from homology"/>
<evidence type="ECO:0000313" key="3">
    <source>
        <dbReference type="EMBL" id="URN93393.1"/>
    </source>
</evidence>
<accession>A0A9J6ZC27</accession>
<dbReference type="KEGG" id="plig:NAG76_16360"/>
<dbReference type="Pfam" id="PF13335">
    <property type="entry name" value="Mg_chelatase_C"/>
    <property type="match status" value="1"/>
</dbReference>
<dbReference type="SUPFAM" id="SSF52540">
    <property type="entry name" value="P-loop containing nucleoside triphosphate hydrolases"/>
    <property type="match status" value="1"/>
</dbReference>
<dbReference type="InterPro" id="IPR000523">
    <property type="entry name" value="Mg_chelatse_chII-like_cat_dom"/>
</dbReference>
<sequence length="515" mass="56540">MYTSLASAIVIGVNGRGITVEVDITSGIPLINVVGLPDSAIRESVERVRSAIRNSNYQFPLERITINLAPADMKKEGTGLDLAIAAGILKASKQINCELSQSLVVGELSLDGHIRPVHGILAMLEYAKSAGINKIILPHVNSFEASLISGLLLCPITNLREIENINYVSSEELLASHQKGRNQASTTRVHRQDIDISDVVGQQEAKRALLIAAAGRHNIIVAGPPGVGKTMLMRRLPSIMPPLQEAEALEVTKIYSVAGKLPTQTSAFLTAPPFRSPHHSISVGGLIGGGSIPKPGEVTLSHHGVLFLDELPEFSRQVLELLRQPMEEHTVTISRARSHVTFPASFLLAASYNPCPCGFYGFEREGQNCSCTQAMIHRYRAKLSGPLLDRIDLQIDVARPTSLVHSKDDLAMTSEQMRNLVQQAVTLQQQRYRRYAFNYNSELTTQGIKQLVKLPKEAHELIENAFQTLGMSMRGYDRIIKIARTIADLAGCIDVQLEHVAEAIQYRKLDIQLHL</sequence>
<dbReference type="NCBIfam" id="TIGR00368">
    <property type="entry name" value="YifB family Mg chelatase-like AAA ATPase"/>
    <property type="match status" value="1"/>
</dbReference>
<dbReference type="PANTHER" id="PTHR32039:SF7">
    <property type="entry name" value="COMPETENCE PROTEIN COMM"/>
    <property type="match status" value="1"/>
</dbReference>
<dbReference type="SUPFAM" id="SSF54211">
    <property type="entry name" value="Ribosomal protein S5 domain 2-like"/>
    <property type="match status" value="1"/>
</dbReference>
<dbReference type="Gene3D" id="3.40.50.300">
    <property type="entry name" value="P-loop containing nucleotide triphosphate hydrolases"/>
    <property type="match status" value="1"/>
</dbReference>
<gene>
    <name evidence="3" type="ORF">NAG76_16360</name>
</gene>
<evidence type="ECO:0000256" key="1">
    <source>
        <dbReference type="ARBA" id="ARBA00006354"/>
    </source>
</evidence>
<dbReference type="InterPro" id="IPR020568">
    <property type="entry name" value="Ribosomal_Su5_D2-typ_SF"/>
</dbReference>
<dbReference type="InterPro" id="IPR025158">
    <property type="entry name" value="Mg_chelat-rel_C"/>
</dbReference>
<dbReference type="EMBL" id="CP097899">
    <property type="protein sequence ID" value="URN93393.1"/>
    <property type="molecule type" value="Genomic_DNA"/>
</dbReference>
<dbReference type="InterPro" id="IPR045006">
    <property type="entry name" value="CHLI-like"/>
</dbReference>
<dbReference type="Pfam" id="PF13541">
    <property type="entry name" value="ChlI"/>
    <property type="match status" value="1"/>
</dbReference>
<name>A0A9J6ZC27_9BACL</name>
<dbReference type="GO" id="GO:0005524">
    <property type="term" value="F:ATP binding"/>
    <property type="evidence" value="ECO:0007669"/>
    <property type="project" value="InterPro"/>
</dbReference>
<comment type="similarity">
    <text evidence="1">Belongs to the Mg-chelatase subunits D/I family. ComM subfamily.</text>
</comment>
<dbReference type="AlphaFoldDB" id="A0A9J6ZC27"/>
<dbReference type="Gene3D" id="3.30.230.10">
    <property type="match status" value="1"/>
</dbReference>
<dbReference type="InterPro" id="IPR003593">
    <property type="entry name" value="AAA+_ATPase"/>
</dbReference>
<protein>
    <submittedName>
        <fullName evidence="3">YifB family Mg chelatase-like AAA ATPase</fullName>
    </submittedName>
</protein>
<dbReference type="InterPro" id="IPR004482">
    <property type="entry name" value="Mg_chelat-rel"/>
</dbReference>
<dbReference type="InterPro" id="IPR014721">
    <property type="entry name" value="Ribsml_uS5_D2-typ_fold_subgr"/>
</dbReference>
<feature type="domain" description="AAA+ ATPase" evidence="2">
    <location>
        <begin position="215"/>
        <end position="401"/>
    </location>
</feature>
<evidence type="ECO:0000313" key="4">
    <source>
        <dbReference type="Proteomes" id="UP001056756"/>
    </source>
</evidence>
<dbReference type="Pfam" id="PF01078">
    <property type="entry name" value="Mg_chelatase"/>
    <property type="match status" value="1"/>
</dbReference>
<dbReference type="SMART" id="SM00382">
    <property type="entry name" value="AAA"/>
    <property type="match status" value="1"/>
</dbReference>
<organism evidence="3 4">
    <name type="scientific">Candidatus Pristimantibacillus lignocellulolyticus</name>
    <dbReference type="NCBI Taxonomy" id="2994561"/>
    <lineage>
        <taxon>Bacteria</taxon>
        <taxon>Bacillati</taxon>
        <taxon>Bacillota</taxon>
        <taxon>Bacilli</taxon>
        <taxon>Bacillales</taxon>
        <taxon>Paenibacillaceae</taxon>
        <taxon>Candidatus Pristimantibacillus</taxon>
    </lineage>
</organism>